<dbReference type="OrthoDB" id="10263272at2759"/>
<evidence type="ECO:0000256" key="6">
    <source>
        <dbReference type="SAM" id="MobiDB-lite"/>
    </source>
</evidence>
<name>A0A8H7PY17_MORIS</name>
<keyword evidence="4" id="KW-0131">Cell cycle</keyword>
<dbReference type="PROSITE" id="PS50082">
    <property type="entry name" value="WD_REPEATS_2"/>
    <property type="match status" value="4"/>
</dbReference>
<dbReference type="AlphaFoldDB" id="A0A8H7PY17"/>
<evidence type="ECO:0000313" key="8">
    <source>
        <dbReference type="EMBL" id="KAG2182358.1"/>
    </source>
</evidence>
<dbReference type="CDD" id="cd00200">
    <property type="entry name" value="WD40"/>
    <property type="match status" value="1"/>
</dbReference>
<evidence type="ECO:0000256" key="5">
    <source>
        <dbReference type="PROSITE-ProRule" id="PRU00221"/>
    </source>
</evidence>
<evidence type="ECO:0000256" key="3">
    <source>
        <dbReference type="ARBA" id="ARBA00022737"/>
    </source>
</evidence>
<dbReference type="PROSITE" id="PS00678">
    <property type="entry name" value="WD_REPEATS_1"/>
    <property type="match status" value="1"/>
</dbReference>
<dbReference type="SUPFAM" id="SSF50998">
    <property type="entry name" value="Quinoprotein alcohol dehydrogenase-like"/>
    <property type="match status" value="1"/>
</dbReference>
<dbReference type="InterPro" id="IPR019775">
    <property type="entry name" value="WD40_repeat_CS"/>
</dbReference>
<proteinExistence type="inferred from homology"/>
<gene>
    <name evidence="8" type="ORF">INT43_007288</name>
</gene>
<feature type="repeat" description="WD" evidence="5">
    <location>
        <begin position="345"/>
        <end position="386"/>
    </location>
</feature>
<dbReference type="GO" id="GO:0005680">
    <property type="term" value="C:anaphase-promoting complex"/>
    <property type="evidence" value="ECO:0007669"/>
    <property type="project" value="TreeGrafter"/>
</dbReference>
<keyword evidence="2 5" id="KW-0853">WD repeat</keyword>
<dbReference type="SMART" id="SM00320">
    <property type="entry name" value="WD40"/>
    <property type="match status" value="5"/>
</dbReference>
<protein>
    <recommendedName>
        <fullName evidence="7">CDC20/Fizzy WD40 domain-containing protein</fullName>
    </recommendedName>
</protein>
<evidence type="ECO:0000256" key="4">
    <source>
        <dbReference type="ARBA" id="ARBA00023306"/>
    </source>
</evidence>
<dbReference type="Gene3D" id="2.130.10.10">
    <property type="entry name" value="YVTN repeat-like/Quinoprotein amine dehydrogenase"/>
    <property type="match status" value="1"/>
</dbReference>
<comment type="caution">
    <text evidence="8">The sequence shown here is derived from an EMBL/GenBank/DDBJ whole genome shotgun (WGS) entry which is preliminary data.</text>
</comment>
<evidence type="ECO:0000313" key="9">
    <source>
        <dbReference type="Proteomes" id="UP000654370"/>
    </source>
</evidence>
<feature type="region of interest" description="Disordered" evidence="6">
    <location>
        <begin position="1"/>
        <end position="74"/>
    </location>
</feature>
<accession>A0A8H7PY17</accession>
<dbReference type="InterPro" id="IPR001680">
    <property type="entry name" value="WD40_rpt"/>
</dbReference>
<dbReference type="EMBL" id="JAEPQZ010000004">
    <property type="protein sequence ID" value="KAG2182358.1"/>
    <property type="molecule type" value="Genomic_DNA"/>
</dbReference>
<feature type="compositionally biased region" description="Polar residues" evidence="6">
    <location>
        <begin position="1"/>
        <end position="10"/>
    </location>
</feature>
<keyword evidence="9" id="KW-1185">Reference proteome</keyword>
<dbReference type="Proteomes" id="UP000654370">
    <property type="component" value="Unassembled WGS sequence"/>
</dbReference>
<dbReference type="PANTHER" id="PTHR19918:SF1">
    <property type="entry name" value="FIZZY-RELATED PROTEIN HOMOLOG"/>
    <property type="match status" value="1"/>
</dbReference>
<feature type="domain" description="CDC20/Fizzy WD40" evidence="7">
    <location>
        <begin position="217"/>
        <end position="512"/>
    </location>
</feature>
<feature type="compositionally biased region" description="Basic residues" evidence="6">
    <location>
        <begin position="11"/>
        <end position="24"/>
    </location>
</feature>
<feature type="repeat" description="WD" evidence="5">
    <location>
        <begin position="262"/>
        <end position="303"/>
    </location>
</feature>
<evidence type="ECO:0000259" key="7">
    <source>
        <dbReference type="Pfam" id="PF24807"/>
    </source>
</evidence>
<evidence type="ECO:0000256" key="1">
    <source>
        <dbReference type="ARBA" id="ARBA00006445"/>
    </source>
</evidence>
<dbReference type="InterPro" id="IPR011047">
    <property type="entry name" value="Quinoprotein_ADH-like_sf"/>
</dbReference>
<dbReference type="InterPro" id="IPR033010">
    <property type="entry name" value="Cdc20/Fizzy"/>
</dbReference>
<dbReference type="PANTHER" id="PTHR19918">
    <property type="entry name" value="CELL DIVISION CYCLE 20 CDC20 FIZZY -RELATED"/>
    <property type="match status" value="1"/>
</dbReference>
<dbReference type="GO" id="GO:1905786">
    <property type="term" value="P:positive regulation of anaphase-promoting complex-dependent catabolic process"/>
    <property type="evidence" value="ECO:0007669"/>
    <property type="project" value="TreeGrafter"/>
</dbReference>
<dbReference type="Pfam" id="PF24807">
    <property type="entry name" value="WD40_CDC20-Fz"/>
    <property type="match status" value="1"/>
</dbReference>
<dbReference type="InterPro" id="IPR056150">
    <property type="entry name" value="WD40_CDC20-Fz"/>
</dbReference>
<dbReference type="GO" id="GO:1990757">
    <property type="term" value="F:ubiquitin ligase activator activity"/>
    <property type="evidence" value="ECO:0007669"/>
    <property type="project" value="TreeGrafter"/>
</dbReference>
<organism evidence="8 9">
    <name type="scientific">Mortierella isabellina</name>
    <name type="common">Filamentous fungus</name>
    <name type="synonym">Umbelopsis isabellina</name>
    <dbReference type="NCBI Taxonomy" id="91625"/>
    <lineage>
        <taxon>Eukaryota</taxon>
        <taxon>Fungi</taxon>
        <taxon>Fungi incertae sedis</taxon>
        <taxon>Mucoromycota</taxon>
        <taxon>Mucoromycotina</taxon>
        <taxon>Umbelopsidomycetes</taxon>
        <taxon>Umbelopsidales</taxon>
        <taxon>Umbelopsidaceae</taxon>
        <taxon>Umbelopsis</taxon>
    </lineage>
</organism>
<feature type="repeat" description="WD" evidence="5">
    <location>
        <begin position="387"/>
        <end position="431"/>
    </location>
</feature>
<comment type="similarity">
    <text evidence="1">Belongs to the WD repeat CDC20/Fizzy family.</text>
</comment>
<reference evidence="8" key="1">
    <citation type="submission" date="2020-12" db="EMBL/GenBank/DDBJ databases">
        <title>Metabolic potential, ecology and presence of endohyphal bacteria is reflected in genomic diversity of Mucoromycotina.</title>
        <authorList>
            <person name="Muszewska A."/>
            <person name="Okrasinska A."/>
            <person name="Steczkiewicz K."/>
            <person name="Drgas O."/>
            <person name="Orlowska M."/>
            <person name="Perlinska-Lenart U."/>
            <person name="Aleksandrzak-Piekarczyk T."/>
            <person name="Szatraj K."/>
            <person name="Zielenkiewicz U."/>
            <person name="Pilsyk S."/>
            <person name="Malc E."/>
            <person name="Mieczkowski P."/>
            <person name="Kruszewska J.S."/>
            <person name="Biernat P."/>
            <person name="Pawlowska J."/>
        </authorList>
    </citation>
    <scope>NUCLEOTIDE SEQUENCE</scope>
    <source>
        <strain evidence="8">WA0000067209</strain>
    </source>
</reference>
<sequence length="535" mass="59343">MSSDYTSKLRSASRKSSVHTRSRPKSNQDTTTAAKRHSDVDVPPAPSTPSRHSSDDSTRVVSIDSVFPSTPPSRVRREIYGDRFIPVRDRNLATEFSLISEPRTPSKGKRNINGADISPQSEIASRKYEAMLRTELLGEEFAIEDLQTFSEDLPRTPRKLFTYGQSRSKISDDIPVQVDSPYKAKYSTSPIGAVGQRILQSPQKLPRQISRTPVKVLDAPDLQDDFYLNLVDWGGTDILAVGLGTCVYLWNATTSKVTKLCDLGPADSVTSVSWTQRGSHVAVGTNNGNVLIWDAEKCRKLRTMSGHTSRVGSLAWNNQVLTSGGRDHAIFHRDVRVPAQYFRKLDSHTQEVCGLKWNPDENMLASGGNDNKLMVWDHYDNRTLHKFTEHTAAVKAIAWNPSARGILVSGGGTADKTIKFWNTMTGNLLNSYDTGSQVCNILWSKTSNELVSTHGYAPSGSTGSNQVIVWKYDNMQRIATLTGHSFRVLYLSMSPDGKTIVTGAGDETLRFWDVFQSNQSNRRSSRPGIARNSVR</sequence>
<dbReference type="PROSITE" id="PS50294">
    <property type="entry name" value="WD_REPEATS_REGION"/>
    <property type="match status" value="2"/>
</dbReference>
<feature type="repeat" description="WD" evidence="5">
    <location>
        <begin position="481"/>
        <end position="522"/>
    </location>
</feature>
<evidence type="ECO:0000256" key="2">
    <source>
        <dbReference type="ARBA" id="ARBA00022574"/>
    </source>
</evidence>
<dbReference type="InterPro" id="IPR015943">
    <property type="entry name" value="WD40/YVTN_repeat-like_dom_sf"/>
</dbReference>
<keyword evidence="3" id="KW-0677">Repeat</keyword>
<dbReference type="GO" id="GO:0031145">
    <property type="term" value="P:anaphase-promoting complex-dependent catabolic process"/>
    <property type="evidence" value="ECO:0007669"/>
    <property type="project" value="TreeGrafter"/>
</dbReference>
<dbReference type="GO" id="GO:0010997">
    <property type="term" value="F:anaphase-promoting complex binding"/>
    <property type="evidence" value="ECO:0007669"/>
    <property type="project" value="InterPro"/>
</dbReference>